<name>A0A927C5S1_9BACL</name>
<dbReference type="PROSITE" id="PS01124">
    <property type="entry name" value="HTH_ARAC_FAMILY_2"/>
    <property type="match status" value="1"/>
</dbReference>
<sequence length="280" mass="32804">MLWTENPIEWYHTWRYVPDAFDKLGGLWPLHLGHNIAKSHYTNGPRQTTYADIHVVMEGRVRFQHGDQTVVLDAGDLFCKYPDTPYTYAAEPSDVPLRMIWLAFDGPQVWPLLGMIGFAPERPYQRQSVDQECSILLQQMVRWSHGEATERMMMYSWMYRLFHKLIPVRHSGSVADWVQRGIDYMQANFMESIGVSDVADYIGVHRTYLTRLFTKAIGMPPTAYLCKLRMEQAMYYLRETQLTVTAIAHSVGYPDIYTFTRAFSRYYGMSPRHFKTYNHN</sequence>
<dbReference type="SMART" id="SM00342">
    <property type="entry name" value="HTH_ARAC"/>
    <property type="match status" value="1"/>
</dbReference>
<feature type="domain" description="HTH araC/xylS-type" evidence="4">
    <location>
        <begin position="179"/>
        <end position="277"/>
    </location>
</feature>
<evidence type="ECO:0000313" key="6">
    <source>
        <dbReference type="Proteomes" id="UP000639396"/>
    </source>
</evidence>
<dbReference type="Pfam" id="PF02311">
    <property type="entry name" value="AraC_binding"/>
    <property type="match status" value="1"/>
</dbReference>
<dbReference type="GO" id="GO:0003700">
    <property type="term" value="F:DNA-binding transcription factor activity"/>
    <property type="evidence" value="ECO:0007669"/>
    <property type="project" value="InterPro"/>
</dbReference>
<accession>A0A927C5S1</accession>
<dbReference type="Proteomes" id="UP000639396">
    <property type="component" value="Unassembled WGS sequence"/>
</dbReference>
<dbReference type="SUPFAM" id="SSF46689">
    <property type="entry name" value="Homeodomain-like"/>
    <property type="match status" value="2"/>
</dbReference>
<evidence type="ECO:0000259" key="4">
    <source>
        <dbReference type="PROSITE" id="PS01124"/>
    </source>
</evidence>
<dbReference type="InterPro" id="IPR003313">
    <property type="entry name" value="AraC-bd"/>
</dbReference>
<dbReference type="SUPFAM" id="SSF51215">
    <property type="entry name" value="Regulatory protein AraC"/>
    <property type="match status" value="1"/>
</dbReference>
<reference evidence="5" key="1">
    <citation type="submission" date="2020-09" db="EMBL/GenBank/DDBJ databases">
        <title>A novel bacterium of genus Paenibacillus, isolated from South China Sea.</title>
        <authorList>
            <person name="Huang H."/>
            <person name="Mo K."/>
            <person name="Hu Y."/>
        </authorList>
    </citation>
    <scope>NUCLEOTIDE SEQUENCE</scope>
    <source>
        <strain evidence="5">IB182363</strain>
    </source>
</reference>
<protein>
    <submittedName>
        <fullName evidence="5">Helix-turn-helix transcriptional regulator</fullName>
    </submittedName>
</protein>
<keyword evidence="1" id="KW-0805">Transcription regulation</keyword>
<dbReference type="Gene3D" id="2.60.120.280">
    <property type="entry name" value="Regulatory protein AraC"/>
    <property type="match status" value="1"/>
</dbReference>
<dbReference type="PANTHER" id="PTHR43280:SF2">
    <property type="entry name" value="HTH-TYPE TRANSCRIPTIONAL REGULATOR EXSA"/>
    <property type="match status" value="1"/>
</dbReference>
<dbReference type="InterPro" id="IPR020449">
    <property type="entry name" value="Tscrpt_reg_AraC-type_HTH"/>
</dbReference>
<evidence type="ECO:0000313" key="5">
    <source>
        <dbReference type="EMBL" id="MBD2860633.1"/>
    </source>
</evidence>
<organism evidence="5 6">
    <name type="scientific">Paenibacillus oceani</name>
    <dbReference type="NCBI Taxonomy" id="2772510"/>
    <lineage>
        <taxon>Bacteria</taxon>
        <taxon>Bacillati</taxon>
        <taxon>Bacillota</taxon>
        <taxon>Bacilli</taxon>
        <taxon>Bacillales</taxon>
        <taxon>Paenibacillaceae</taxon>
        <taxon>Paenibacillus</taxon>
    </lineage>
</organism>
<keyword evidence="6" id="KW-1185">Reference proteome</keyword>
<dbReference type="AlphaFoldDB" id="A0A927C5S1"/>
<keyword evidence="2" id="KW-0238">DNA-binding</keyword>
<comment type="caution">
    <text evidence="5">The sequence shown here is derived from an EMBL/GenBank/DDBJ whole genome shotgun (WGS) entry which is preliminary data.</text>
</comment>
<dbReference type="PRINTS" id="PR00032">
    <property type="entry name" value="HTHARAC"/>
</dbReference>
<dbReference type="InterPro" id="IPR037923">
    <property type="entry name" value="HTH-like"/>
</dbReference>
<proteinExistence type="predicted"/>
<gene>
    <name evidence="5" type="ORF">IDH45_01355</name>
</gene>
<dbReference type="RefSeq" id="WP_190923911.1">
    <property type="nucleotide sequence ID" value="NZ_JACXJA010000001.1"/>
</dbReference>
<dbReference type="PROSITE" id="PS00041">
    <property type="entry name" value="HTH_ARAC_FAMILY_1"/>
    <property type="match status" value="1"/>
</dbReference>
<dbReference type="Pfam" id="PF12833">
    <property type="entry name" value="HTH_18"/>
    <property type="match status" value="1"/>
</dbReference>
<dbReference type="GO" id="GO:0043565">
    <property type="term" value="F:sequence-specific DNA binding"/>
    <property type="evidence" value="ECO:0007669"/>
    <property type="project" value="InterPro"/>
</dbReference>
<dbReference type="PANTHER" id="PTHR43280">
    <property type="entry name" value="ARAC-FAMILY TRANSCRIPTIONAL REGULATOR"/>
    <property type="match status" value="1"/>
</dbReference>
<evidence type="ECO:0000256" key="3">
    <source>
        <dbReference type="ARBA" id="ARBA00023163"/>
    </source>
</evidence>
<evidence type="ECO:0000256" key="2">
    <source>
        <dbReference type="ARBA" id="ARBA00023125"/>
    </source>
</evidence>
<dbReference type="InterPro" id="IPR009057">
    <property type="entry name" value="Homeodomain-like_sf"/>
</dbReference>
<evidence type="ECO:0000256" key="1">
    <source>
        <dbReference type="ARBA" id="ARBA00023015"/>
    </source>
</evidence>
<dbReference type="Gene3D" id="1.10.10.60">
    <property type="entry name" value="Homeodomain-like"/>
    <property type="match status" value="2"/>
</dbReference>
<dbReference type="InterPro" id="IPR018060">
    <property type="entry name" value="HTH_AraC"/>
</dbReference>
<keyword evidence="3" id="KW-0804">Transcription</keyword>
<dbReference type="InterPro" id="IPR018062">
    <property type="entry name" value="HTH_AraC-typ_CS"/>
</dbReference>
<dbReference type="EMBL" id="JACXJA010000001">
    <property type="protein sequence ID" value="MBD2860633.1"/>
    <property type="molecule type" value="Genomic_DNA"/>
</dbReference>